<organism evidence="4 5">
    <name type="scientific">Monascus purpureus</name>
    <name type="common">Red mold</name>
    <name type="synonym">Monascus anka</name>
    <dbReference type="NCBI Taxonomy" id="5098"/>
    <lineage>
        <taxon>Eukaryota</taxon>
        <taxon>Fungi</taxon>
        <taxon>Dikarya</taxon>
        <taxon>Ascomycota</taxon>
        <taxon>Pezizomycotina</taxon>
        <taxon>Eurotiomycetes</taxon>
        <taxon>Eurotiomycetidae</taxon>
        <taxon>Eurotiales</taxon>
        <taxon>Aspergillaceae</taxon>
        <taxon>Monascus</taxon>
    </lineage>
</organism>
<dbReference type="PANTHER" id="PTHR43570:SF11">
    <property type="entry name" value="ALDEHYDE DEHYDROGENASE"/>
    <property type="match status" value="1"/>
</dbReference>
<dbReference type="InterPro" id="IPR016163">
    <property type="entry name" value="Ald_DH_C"/>
</dbReference>
<reference evidence="4 5" key="1">
    <citation type="submission" date="2019-06" db="EMBL/GenBank/DDBJ databases">
        <title>Wine fermentation using esterase from Monascus purpureus.</title>
        <authorList>
            <person name="Geng C."/>
            <person name="Zhang Y."/>
        </authorList>
    </citation>
    <scope>NUCLEOTIDE SEQUENCE [LARGE SCALE GENOMIC DNA]</scope>
    <source>
        <strain evidence="4">HQ1</strain>
    </source>
</reference>
<dbReference type="InterPro" id="IPR016162">
    <property type="entry name" value="Ald_DH_N"/>
</dbReference>
<evidence type="ECO:0000256" key="2">
    <source>
        <dbReference type="ARBA" id="ARBA00023002"/>
    </source>
</evidence>
<dbReference type="PANTHER" id="PTHR43570">
    <property type="entry name" value="ALDEHYDE DEHYDROGENASE"/>
    <property type="match status" value="1"/>
</dbReference>
<dbReference type="InterPro" id="IPR016161">
    <property type="entry name" value="Ald_DH/histidinol_DH"/>
</dbReference>
<dbReference type="AlphaFoldDB" id="A0A507R7E3"/>
<dbReference type="InterPro" id="IPR015590">
    <property type="entry name" value="Aldehyde_DH_dom"/>
</dbReference>
<keyword evidence="5" id="KW-1185">Reference proteome</keyword>
<comment type="similarity">
    <text evidence="1">Belongs to the aldehyde dehydrogenase family.</text>
</comment>
<dbReference type="GO" id="GO:0006081">
    <property type="term" value="P:aldehyde metabolic process"/>
    <property type="evidence" value="ECO:0007669"/>
    <property type="project" value="InterPro"/>
</dbReference>
<keyword evidence="2" id="KW-0560">Oxidoreductase</keyword>
<dbReference type="Gene3D" id="3.40.309.10">
    <property type="entry name" value="Aldehyde Dehydrogenase, Chain A, domain 2"/>
    <property type="match status" value="1"/>
</dbReference>
<sequence>MSSSVLSSSAALLGDHEKEIAEACAQDLNKPRFETEVAGSDWLLNDIVFTTRNLHKWVKDEKAPDIDLIFKFMRPQIRKDPLGCVLVIGTFNFPFQLTLGPVIGAIAAGNTVVIKPSENAPSSAGCVPKTQAFLAERWDRIFFTGGANVGHIIAKAAALHLTPVVLELGGINPAIVSKTTNPRLVACRMLWGKVVNAGQLCTSQNYLLVDRSLVPQVVAEFKKAYEEFYPKGAKMSSDYSRIINAGHFQHLKSMLDNSNGKILVGGAMDEKDLFIEPTIVLS</sequence>
<dbReference type="STRING" id="5098.A0A507R7E3"/>
<dbReference type="SUPFAM" id="SSF53720">
    <property type="entry name" value="ALDH-like"/>
    <property type="match status" value="1"/>
</dbReference>
<dbReference type="EMBL" id="VIFY01000004">
    <property type="protein sequence ID" value="TQB77090.1"/>
    <property type="molecule type" value="Genomic_DNA"/>
</dbReference>
<dbReference type="Pfam" id="PF00171">
    <property type="entry name" value="Aldedh"/>
    <property type="match status" value="2"/>
</dbReference>
<dbReference type="GO" id="GO:0004029">
    <property type="term" value="F:aldehyde dehydrogenase (NAD+) activity"/>
    <property type="evidence" value="ECO:0007669"/>
    <property type="project" value="TreeGrafter"/>
</dbReference>
<protein>
    <recommendedName>
        <fullName evidence="3">Aldehyde dehydrogenase domain-containing protein</fullName>
    </recommendedName>
</protein>
<proteinExistence type="inferred from homology"/>
<accession>A0A507R7E3</accession>
<feature type="domain" description="Aldehyde dehydrogenase" evidence="3">
    <location>
        <begin position="4"/>
        <end position="124"/>
    </location>
</feature>
<dbReference type="Proteomes" id="UP000319663">
    <property type="component" value="Unassembled WGS sequence"/>
</dbReference>
<evidence type="ECO:0000256" key="1">
    <source>
        <dbReference type="ARBA" id="ARBA00009986"/>
    </source>
</evidence>
<comment type="caution">
    <text evidence="4">The sequence shown here is derived from an EMBL/GenBank/DDBJ whole genome shotgun (WGS) entry which is preliminary data.</text>
</comment>
<evidence type="ECO:0000313" key="4">
    <source>
        <dbReference type="EMBL" id="TQB77090.1"/>
    </source>
</evidence>
<dbReference type="InterPro" id="IPR012394">
    <property type="entry name" value="Aldehyde_DH_NAD(P)"/>
</dbReference>
<dbReference type="Gene3D" id="3.40.605.10">
    <property type="entry name" value="Aldehyde Dehydrogenase, Chain A, domain 1"/>
    <property type="match status" value="2"/>
</dbReference>
<evidence type="ECO:0000313" key="5">
    <source>
        <dbReference type="Proteomes" id="UP000319663"/>
    </source>
</evidence>
<dbReference type="GO" id="GO:0005737">
    <property type="term" value="C:cytoplasm"/>
    <property type="evidence" value="ECO:0007669"/>
    <property type="project" value="TreeGrafter"/>
</dbReference>
<name>A0A507R7E3_MONPU</name>
<gene>
    <name evidence="4" type="ORF">MPDQ_005576</name>
</gene>
<evidence type="ECO:0000259" key="3">
    <source>
        <dbReference type="Pfam" id="PF00171"/>
    </source>
</evidence>
<feature type="domain" description="Aldehyde dehydrogenase" evidence="3">
    <location>
        <begin position="136"/>
        <end position="280"/>
    </location>
</feature>